<dbReference type="Proteomes" id="UP000178348">
    <property type="component" value="Unassembled WGS sequence"/>
</dbReference>
<evidence type="ECO:0008006" key="3">
    <source>
        <dbReference type="Google" id="ProtNLM"/>
    </source>
</evidence>
<accession>A0A1G2CJM0</accession>
<gene>
    <name evidence="1" type="ORF">A2946_01085</name>
</gene>
<evidence type="ECO:0000313" key="2">
    <source>
        <dbReference type="Proteomes" id="UP000178348"/>
    </source>
</evidence>
<name>A0A1G2CJM0_9BACT</name>
<proteinExistence type="predicted"/>
<evidence type="ECO:0000313" key="1">
    <source>
        <dbReference type="EMBL" id="OGZ01447.1"/>
    </source>
</evidence>
<reference evidence="1 2" key="1">
    <citation type="journal article" date="2016" name="Nat. Commun.">
        <title>Thousands of microbial genomes shed light on interconnected biogeochemical processes in an aquifer system.</title>
        <authorList>
            <person name="Anantharaman K."/>
            <person name="Brown C.T."/>
            <person name="Hug L.A."/>
            <person name="Sharon I."/>
            <person name="Castelle C.J."/>
            <person name="Probst A.J."/>
            <person name="Thomas B.C."/>
            <person name="Singh A."/>
            <person name="Wilkins M.J."/>
            <person name="Karaoz U."/>
            <person name="Brodie E.L."/>
            <person name="Williams K.H."/>
            <person name="Hubbard S.S."/>
            <person name="Banfield J.F."/>
        </authorList>
    </citation>
    <scope>NUCLEOTIDE SEQUENCE [LARGE SCALE GENOMIC DNA]</scope>
</reference>
<dbReference type="AlphaFoldDB" id="A0A1G2CJM0"/>
<comment type="caution">
    <text evidence="1">The sequence shown here is derived from an EMBL/GenBank/DDBJ whole genome shotgun (WGS) entry which is preliminary data.</text>
</comment>
<organism evidence="1 2">
    <name type="scientific">Candidatus Liptonbacteria bacterium RIFCSPLOWO2_01_FULL_53_13</name>
    <dbReference type="NCBI Taxonomy" id="1798651"/>
    <lineage>
        <taxon>Bacteria</taxon>
        <taxon>Candidatus Liptoniibacteriota</taxon>
    </lineage>
</organism>
<sequence>MSNFTKNELKTLKRLATPAKVQDFLNRIQFNFERKGDTLMSPRRVLRERKAHCIEGALLAATAFWLHGQKPLLLDLKTTSDDYEHVVALFRAHGRWGAVSKTNHAVLRYREPVYRNIHELAMSYFHEYFLDNGKKTLRSYSDPFDLSKLRSKSWITSEKELWSISNALDRAPHHRILTPAQIETLRKAEQIEREAGKIVEWKKSK</sequence>
<dbReference type="EMBL" id="MHLB01000038">
    <property type="protein sequence ID" value="OGZ01447.1"/>
    <property type="molecule type" value="Genomic_DNA"/>
</dbReference>
<protein>
    <recommendedName>
        <fullName evidence="3">Transglutaminase-like domain-containing protein</fullName>
    </recommendedName>
</protein>